<proteinExistence type="inferred from homology"/>
<evidence type="ECO:0000256" key="2">
    <source>
        <dbReference type="ARBA" id="ARBA00022448"/>
    </source>
</evidence>
<evidence type="ECO:0000256" key="5">
    <source>
        <dbReference type="ARBA" id="ARBA00022989"/>
    </source>
</evidence>
<dbReference type="EMBL" id="RQZC01000012">
    <property type="protein sequence ID" value="RRD29015.1"/>
    <property type="molecule type" value="Genomic_DNA"/>
</dbReference>
<keyword evidence="4 7" id="KW-0812">Transmembrane</keyword>
<dbReference type="PANTHER" id="PTHR43163">
    <property type="entry name" value="DIPEPTIDE TRANSPORT SYSTEM PERMEASE PROTEIN DPPB-RELATED"/>
    <property type="match status" value="1"/>
</dbReference>
<accession>A0A3P1V6R4</accession>
<feature type="transmembrane region" description="Helical" evidence="7">
    <location>
        <begin position="126"/>
        <end position="151"/>
    </location>
</feature>
<feature type="transmembrane region" description="Helical" evidence="7">
    <location>
        <begin position="308"/>
        <end position="329"/>
    </location>
</feature>
<reference evidence="9 10" key="1">
    <citation type="submission" date="2018-11" db="EMBL/GenBank/DDBJ databases">
        <title>Genomes From Bacteria Associated with the Canine Oral Cavity: a Test Case for Automated Genome-Based Taxonomic Assignment.</title>
        <authorList>
            <person name="Coil D.A."/>
            <person name="Jospin G."/>
            <person name="Darling A.E."/>
            <person name="Wallis C."/>
            <person name="Davis I.J."/>
            <person name="Harris S."/>
            <person name="Eisen J.A."/>
            <person name="Holcombe L.J."/>
            <person name="O'Flynn C."/>
        </authorList>
    </citation>
    <scope>NUCLEOTIDE SEQUENCE [LARGE SCALE GENOMIC DNA]</scope>
    <source>
        <strain evidence="9 10">OH5050</strain>
    </source>
</reference>
<dbReference type="Pfam" id="PF00528">
    <property type="entry name" value="BPD_transp_1"/>
    <property type="match status" value="1"/>
</dbReference>
<evidence type="ECO:0000313" key="10">
    <source>
        <dbReference type="Proteomes" id="UP000271272"/>
    </source>
</evidence>
<dbReference type="RefSeq" id="WP_124933973.1">
    <property type="nucleotide sequence ID" value="NZ_RQZC01000012.1"/>
</dbReference>
<evidence type="ECO:0000256" key="6">
    <source>
        <dbReference type="ARBA" id="ARBA00023136"/>
    </source>
</evidence>
<dbReference type="Pfam" id="PF19300">
    <property type="entry name" value="BPD_transp_1_N"/>
    <property type="match status" value="1"/>
</dbReference>
<gene>
    <name evidence="9" type="ORF">EII10_07940</name>
</gene>
<dbReference type="GO" id="GO:0005886">
    <property type="term" value="C:plasma membrane"/>
    <property type="evidence" value="ECO:0007669"/>
    <property type="project" value="UniProtKB-SubCell"/>
</dbReference>
<dbReference type="InterPro" id="IPR045621">
    <property type="entry name" value="BPD_transp_1_N"/>
</dbReference>
<dbReference type="PROSITE" id="PS50928">
    <property type="entry name" value="ABC_TM1"/>
    <property type="match status" value="1"/>
</dbReference>
<dbReference type="AlphaFoldDB" id="A0A3P1V6R4"/>
<evidence type="ECO:0000256" key="3">
    <source>
        <dbReference type="ARBA" id="ARBA00022475"/>
    </source>
</evidence>
<dbReference type="Proteomes" id="UP000271272">
    <property type="component" value="Unassembled WGS sequence"/>
</dbReference>
<organism evidence="9 10">
    <name type="scientific">Actinomyces bowdenii</name>
    <dbReference type="NCBI Taxonomy" id="131109"/>
    <lineage>
        <taxon>Bacteria</taxon>
        <taxon>Bacillati</taxon>
        <taxon>Actinomycetota</taxon>
        <taxon>Actinomycetes</taxon>
        <taxon>Actinomycetales</taxon>
        <taxon>Actinomycetaceae</taxon>
        <taxon>Actinomyces</taxon>
    </lineage>
</organism>
<keyword evidence="10" id="KW-1185">Reference proteome</keyword>
<evidence type="ECO:0000313" key="9">
    <source>
        <dbReference type="EMBL" id="RRD29015.1"/>
    </source>
</evidence>
<dbReference type="SUPFAM" id="SSF161098">
    <property type="entry name" value="MetI-like"/>
    <property type="match status" value="1"/>
</dbReference>
<dbReference type="Gene3D" id="1.10.3720.10">
    <property type="entry name" value="MetI-like"/>
    <property type="match status" value="1"/>
</dbReference>
<keyword evidence="2 7" id="KW-0813">Transport</keyword>
<keyword evidence="3" id="KW-1003">Cell membrane</keyword>
<comment type="similarity">
    <text evidence="7">Belongs to the binding-protein-dependent transport system permease family.</text>
</comment>
<feature type="domain" description="ABC transmembrane type-1" evidence="8">
    <location>
        <begin position="124"/>
        <end position="333"/>
    </location>
</feature>
<evidence type="ECO:0000259" key="8">
    <source>
        <dbReference type="PROSITE" id="PS50928"/>
    </source>
</evidence>
<dbReference type="InterPro" id="IPR035906">
    <property type="entry name" value="MetI-like_sf"/>
</dbReference>
<evidence type="ECO:0000256" key="1">
    <source>
        <dbReference type="ARBA" id="ARBA00004651"/>
    </source>
</evidence>
<feature type="transmembrane region" description="Helical" evidence="7">
    <location>
        <begin position="264"/>
        <end position="285"/>
    </location>
</feature>
<dbReference type="CDD" id="cd06261">
    <property type="entry name" value="TM_PBP2"/>
    <property type="match status" value="1"/>
</dbReference>
<dbReference type="GO" id="GO:0055085">
    <property type="term" value="P:transmembrane transport"/>
    <property type="evidence" value="ECO:0007669"/>
    <property type="project" value="InterPro"/>
</dbReference>
<dbReference type="InterPro" id="IPR000515">
    <property type="entry name" value="MetI-like"/>
</dbReference>
<sequence length="340" mass="36222">MRQPLSRARLLAPRAAAHLASRLALTLLTLVLTALATFALFSLWPSDPAALACGKPCTPENLERARAFMGYSDPWYTQFWNYLVGIVAGRTFGHGAQAITCAAPCLGYSFRLSTPVSDLIADRLPVTASIAIGAAVLWLVIGVAAGTVSALRRGSRLDRGIMTGTVLGVSAPSYLLGLLGILLFGFTLDMVPVSGYTPLSENPLHWAWHLLLPWCVLALISAAVYARMVRGEMLENLGEDYVRTARAVGLPERRVIGRHVMRNISLPLLTFFALDLGGLLGGAVITERVFSMQGLGALLMEAVGASDIQVVMGLTLVSAAFVVVANLIVDSVAALIDPRV</sequence>
<evidence type="ECO:0000256" key="4">
    <source>
        <dbReference type="ARBA" id="ARBA00022692"/>
    </source>
</evidence>
<dbReference type="OrthoDB" id="3543764at2"/>
<keyword evidence="6 7" id="KW-0472">Membrane</keyword>
<keyword evidence="5 7" id="KW-1133">Transmembrane helix</keyword>
<name>A0A3P1V6R4_9ACTO</name>
<protein>
    <submittedName>
        <fullName evidence="9">ABC transporter permease</fullName>
    </submittedName>
</protein>
<feature type="transmembrane region" description="Helical" evidence="7">
    <location>
        <begin position="163"/>
        <end position="186"/>
    </location>
</feature>
<dbReference type="PANTHER" id="PTHR43163:SF6">
    <property type="entry name" value="DIPEPTIDE TRANSPORT SYSTEM PERMEASE PROTEIN DPPB-RELATED"/>
    <property type="match status" value="1"/>
</dbReference>
<feature type="transmembrane region" description="Helical" evidence="7">
    <location>
        <begin position="206"/>
        <end position="226"/>
    </location>
</feature>
<comment type="caution">
    <text evidence="9">The sequence shown here is derived from an EMBL/GenBank/DDBJ whole genome shotgun (WGS) entry which is preliminary data.</text>
</comment>
<evidence type="ECO:0000256" key="7">
    <source>
        <dbReference type="RuleBase" id="RU363032"/>
    </source>
</evidence>
<comment type="subcellular location">
    <subcellularLocation>
        <location evidence="1 7">Cell membrane</location>
        <topology evidence="1 7">Multi-pass membrane protein</topology>
    </subcellularLocation>
</comment>